<dbReference type="InterPro" id="IPR011009">
    <property type="entry name" value="Kinase-like_dom_sf"/>
</dbReference>
<dbReference type="Pfam" id="PF06293">
    <property type="entry name" value="Kdo"/>
    <property type="match status" value="1"/>
</dbReference>
<proteinExistence type="predicted"/>
<keyword evidence="1" id="KW-0808">Transferase</keyword>
<organism evidence="1">
    <name type="scientific">gut metagenome</name>
    <dbReference type="NCBI Taxonomy" id="749906"/>
    <lineage>
        <taxon>unclassified sequences</taxon>
        <taxon>metagenomes</taxon>
        <taxon>organismal metagenomes</taxon>
    </lineage>
</organism>
<dbReference type="Gene3D" id="1.10.510.10">
    <property type="entry name" value="Transferase(Phosphotransferase) domain 1"/>
    <property type="match status" value="1"/>
</dbReference>
<dbReference type="GO" id="GO:0016301">
    <property type="term" value="F:kinase activity"/>
    <property type="evidence" value="ECO:0007669"/>
    <property type="project" value="UniProtKB-KW"/>
</dbReference>
<reference evidence="1" key="1">
    <citation type="journal article" date="2012" name="PLoS ONE">
        <title>Gene sets for utilization of primary and secondary nutrition supplies in the distal gut of endangered iberian lynx.</title>
        <authorList>
            <person name="Alcaide M."/>
            <person name="Messina E."/>
            <person name="Richter M."/>
            <person name="Bargiela R."/>
            <person name="Peplies J."/>
            <person name="Huws S.A."/>
            <person name="Newbold C.J."/>
            <person name="Golyshin P.N."/>
            <person name="Simon M.A."/>
            <person name="Lopez G."/>
            <person name="Yakimov M.M."/>
            <person name="Ferrer M."/>
        </authorList>
    </citation>
    <scope>NUCLEOTIDE SEQUENCE</scope>
</reference>
<keyword evidence="1" id="KW-0418">Kinase</keyword>
<dbReference type="SUPFAM" id="SSF56112">
    <property type="entry name" value="Protein kinase-like (PK-like)"/>
    <property type="match status" value="1"/>
</dbReference>
<dbReference type="EC" id="2.7.1.-" evidence="1"/>
<name>J9DDJ6_9ZZZZ</name>
<sequence>MNQIIHSEYSKFASYIETLPHRFEQGEGEVLHCGRNEVRRFRYQDMSFVVKRFKNVNFIQQWAYTFFCKTKAERAYLYAAELRERGIDTPHEVAYFEQKRCGLFLTGYFVCLHCTSPTAFSMLEMADEFNEALAADLSAFIVAMHQKGILFGDLNLGNFLYKQEADGHYSFVMVDTNRSRFCKGVPSLHQRLKNLRTLTHRRNLFRFMMEEYARVFGETSSTFVDDAFRMLENFEKKRKFQHKLKDFFKNRKK</sequence>
<protein>
    <submittedName>
        <fullName evidence="1">Lipopolysaccharide kinase</fullName>
        <ecNumber evidence="1">2.7.1.-</ecNumber>
    </submittedName>
</protein>
<gene>
    <name evidence="1" type="ORF">EVA_00238</name>
</gene>
<dbReference type="EMBL" id="AMCI01000006">
    <property type="protein sequence ID" value="EJX11041.1"/>
    <property type="molecule type" value="Genomic_DNA"/>
</dbReference>
<comment type="caution">
    <text evidence="1">The sequence shown here is derived from an EMBL/GenBank/DDBJ whole genome shotgun (WGS) entry which is preliminary data.</text>
</comment>
<accession>J9DDJ6</accession>
<evidence type="ECO:0000313" key="1">
    <source>
        <dbReference type="EMBL" id="EJX11041.1"/>
    </source>
</evidence>
<dbReference type="AlphaFoldDB" id="J9DDJ6"/>